<evidence type="ECO:0000259" key="1">
    <source>
        <dbReference type="Pfam" id="PF13521"/>
    </source>
</evidence>
<sequence>MVCVVTLIGGESTGKSTLARELAQALRATGMPVAHVPEYLRQWCEREDRAPRADEQGAIAREQARQIDTAAAALRASDQPAVVVADTSPLVVAAYSDHYFQDPKLWPEALDWQARHTGLTLLMGQDLPWVPDGLFRDSPAVSDAIDSALRGALISARVPFQALYGRGAHRLEQALRAVARALDRPELAPATPSPPPAQRWTCERCSDPDCEHRLFSRLVRPAHAG</sequence>
<comment type="caution">
    <text evidence="2">The sequence shown here is derived from an EMBL/GenBank/DDBJ whole genome shotgun (WGS) entry which is preliminary data.</text>
</comment>
<dbReference type="EMBL" id="BSPB01000017">
    <property type="protein sequence ID" value="GLS14899.1"/>
    <property type="molecule type" value="Genomic_DNA"/>
</dbReference>
<dbReference type="PANTHER" id="PTHR37512">
    <property type="entry name" value="TRIFUNCTIONAL NAD BIOSYNTHESIS/REGULATOR PROTEIN NADR"/>
    <property type="match status" value="1"/>
</dbReference>
<protein>
    <recommendedName>
        <fullName evidence="1">NadR/Ttd14 AAA domain-containing protein</fullName>
    </recommendedName>
</protein>
<dbReference type="Pfam" id="PF13521">
    <property type="entry name" value="AAA_28"/>
    <property type="match status" value="1"/>
</dbReference>
<dbReference type="PANTHER" id="PTHR37512:SF1">
    <property type="entry name" value="NADR_TTD14 AAA DOMAIN-CONTAINING PROTEIN"/>
    <property type="match status" value="1"/>
</dbReference>
<dbReference type="InterPro" id="IPR027417">
    <property type="entry name" value="P-loop_NTPase"/>
</dbReference>
<accession>A0ABQ6C562</accession>
<feature type="domain" description="NadR/Ttd14 AAA" evidence="1">
    <location>
        <begin position="5"/>
        <end position="163"/>
    </location>
</feature>
<dbReference type="Proteomes" id="UP001156903">
    <property type="component" value="Unassembled WGS sequence"/>
</dbReference>
<name>A0ABQ6C562_9BURK</name>
<proteinExistence type="predicted"/>
<dbReference type="InterPro" id="IPR052735">
    <property type="entry name" value="NAD_biosynth-regulator"/>
</dbReference>
<reference evidence="3" key="1">
    <citation type="journal article" date="2019" name="Int. J. Syst. Evol. Microbiol.">
        <title>The Global Catalogue of Microorganisms (GCM) 10K type strain sequencing project: providing services to taxonomists for standard genome sequencing and annotation.</title>
        <authorList>
            <consortium name="The Broad Institute Genomics Platform"/>
            <consortium name="The Broad Institute Genome Sequencing Center for Infectious Disease"/>
            <person name="Wu L."/>
            <person name="Ma J."/>
        </authorList>
    </citation>
    <scope>NUCLEOTIDE SEQUENCE [LARGE SCALE GENOMIC DNA]</scope>
    <source>
        <strain evidence="3">NBRC 109341</strain>
    </source>
</reference>
<evidence type="ECO:0000313" key="2">
    <source>
        <dbReference type="EMBL" id="GLS14899.1"/>
    </source>
</evidence>
<dbReference type="InterPro" id="IPR038727">
    <property type="entry name" value="NadR/Ttd14_AAA_dom"/>
</dbReference>
<dbReference type="CDD" id="cd02019">
    <property type="entry name" value="NK"/>
    <property type="match status" value="1"/>
</dbReference>
<dbReference type="SUPFAM" id="SSF52540">
    <property type="entry name" value="P-loop containing nucleoside triphosphate hydrolases"/>
    <property type="match status" value="1"/>
</dbReference>
<gene>
    <name evidence="2" type="ORF">GCM10007935_23320</name>
</gene>
<evidence type="ECO:0000313" key="3">
    <source>
        <dbReference type="Proteomes" id="UP001156903"/>
    </source>
</evidence>
<dbReference type="Gene3D" id="3.40.50.300">
    <property type="entry name" value="P-loop containing nucleotide triphosphate hydrolases"/>
    <property type="match status" value="1"/>
</dbReference>
<organism evidence="2 3">
    <name type="scientific">Hydrogenophaga electricum</name>
    <dbReference type="NCBI Taxonomy" id="1230953"/>
    <lineage>
        <taxon>Bacteria</taxon>
        <taxon>Pseudomonadati</taxon>
        <taxon>Pseudomonadota</taxon>
        <taxon>Betaproteobacteria</taxon>
        <taxon>Burkholderiales</taxon>
        <taxon>Comamonadaceae</taxon>
        <taxon>Hydrogenophaga</taxon>
    </lineage>
</organism>
<keyword evidence="3" id="KW-1185">Reference proteome</keyword>
<dbReference type="RefSeq" id="WP_284307933.1">
    <property type="nucleotide sequence ID" value="NZ_BSPB01000017.1"/>
</dbReference>